<dbReference type="HOGENOM" id="CLU_019256_0_0_11"/>
<proteinExistence type="predicted"/>
<feature type="region of interest" description="Disordered" evidence="1">
    <location>
        <begin position="352"/>
        <end position="391"/>
    </location>
</feature>
<name>F5XNC3_MICPN</name>
<keyword evidence="4" id="KW-1185">Reference proteome</keyword>
<feature type="compositionally biased region" description="Basic and acidic residues" evidence="1">
    <location>
        <begin position="366"/>
        <end position="385"/>
    </location>
</feature>
<dbReference type="InterPro" id="IPR045472">
    <property type="entry name" value="DUF6493"/>
</dbReference>
<evidence type="ECO:0000259" key="2">
    <source>
        <dbReference type="Pfam" id="PF20103"/>
    </source>
</evidence>
<dbReference type="OrthoDB" id="3268451at2"/>
<feature type="domain" description="DUF6493" evidence="2">
    <location>
        <begin position="173"/>
        <end position="261"/>
    </location>
</feature>
<dbReference type="KEGG" id="mph:MLP_35590"/>
<reference evidence="3 4" key="1">
    <citation type="submission" date="2011-05" db="EMBL/GenBank/DDBJ databases">
        <title>Whole genome sequence of Microlunatus phosphovorus NM-1.</title>
        <authorList>
            <person name="Hosoyama A."/>
            <person name="Sasaki K."/>
            <person name="Harada T."/>
            <person name="Igarashi R."/>
            <person name="Kawakoshi A."/>
            <person name="Sasagawa M."/>
            <person name="Fukada J."/>
            <person name="Nakamura S."/>
            <person name="Katano Y."/>
            <person name="Hanada S."/>
            <person name="Kamagata Y."/>
            <person name="Nakamura N."/>
            <person name="Yamazaki S."/>
            <person name="Fujita N."/>
        </authorList>
    </citation>
    <scope>NUCLEOTIDE SEQUENCE [LARGE SCALE GENOMIC DNA]</scope>
    <source>
        <strain evidence="4">ATCC 700054 / DSM 10555 / JCM 9379 / NBRC 101784 / NCIMB 13414 / VKM Ac-1990 / NM-1</strain>
    </source>
</reference>
<dbReference type="STRING" id="1032480.MLP_35590"/>
<evidence type="ECO:0000313" key="3">
    <source>
        <dbReference type="EMBL" id="BAK36573.1"/>
    </source>
</evidence>
<evidence type="ECO:0000256" key="1">
    <source>
        <dbReference type="SAM" id="MobiDB-lite"/>
    </source>
</evidence>
<dbReference type="AlphaFoldDB" id="F5XNC3"/>
<dbReference type="EMBL" id="AP012204">
    <property type="protein sequence ID" value="BAK36573.1"/>
    <property type="molecule type" value="Genomic_DNA"/>
</dbReference>
<organism evidence="3 4">
    <name type="scientific">Microlunatus phosphovorus (strain ATCC 700054 / DSM 10555 / JCM 9379 / NBRC 101784 / NCIMB 13414 / VKM Ac-1990 / NM-1)</name>
    <dbReference type="NCBI Taxonomy" id="1032480"/>
    <lineage>
        <taxon>Bacteria</taxon>
        <taxon>Bacillati</taxon>
        <taxon>Actinomycetota</taxon>
        <taxon>Actinomycetes</taxon>
        <taxon>Propionibacteriales</taxon>
        <taxon>Propionibacteriaceae</taxon>
        <taxon>Microlunatus</taxon>
    </lineage>
</organism>
<dbReference type="eggNOG" id="ENOG50336SF">
    <property type="taxonomic scope" value="Bacteria"/>
</dbReference>
<accession>F5XNC3</accession>
<sequence length="886" mass="96993">MDHCGPRHLQLADLRQIPRGVIGGLIVELAEPVRAARYQERWERNLALWEAVGDGLRAAVDGRTPVTKVDRLPSWLLPALEVRLCDHDANRLGDDFVVIRMLELLGLADFEPDDDYVLSMLTGLVSAWSRIGSIQGEPVWWFRQDPELIERAYWRAYEIEGQGVVSLRIGTSQGSTSNWRTATKKMIEQGMIARSRVIEACLAALDRDFSSAASQWFVDMLNDLDLTSEELAALQPALRRQLQHHAPGAVKNALTWLKRLDQDGLLDDESTAPALEAALLAPTKVTAMAGLRLLSRIQTRTSSADVVTAARAGLSHRHTDVQRAAARLMIAAGASDQLLADADLLEPSVRRELGIQPGSPPPGSGSHDECGDVRETTDGNGRDAPRPPATQRDVAERLAALLEHADDPFELELVLDRLAQLGRTELLRPLAKRAQTIVTANVFHRLEQQLAALVLASIGSPVSPTVASSPWARFLHRRLSDVERSLNGTDAPGFRLATPTDPGGWLDPVEFVHRARQVDLTARRTDLIAALLRLGPTGRGEALRLWEKIASAVDPQLDQVVLYALGGVFAPDIKLSDRALGDSVLSDRALWVGASRARSPLADDPFLIEDGLGGAGQGRALDPTVSLVANPRWRPSRRDDEDELHLLVTYAHACTPASFSASGRDSWWTRKKPWDIDQPSASADVSSVWESFEWLDNIWLSWHGLIWPADAEHYAGVVVAPMYIARHWTTPDSTTRDALAGLRRHPGRFGPTAATTVALAMTNGTVEGRVHAGDAVVDLVSRQRISMDDLAAALERTAPVAILSRWANTLQHVAAAGRPEIVIRLLSRVLPLLPRDQHGLHSLLDLLHQEALRTNIAVDEPALRTYLSQFSGSSKAARSARAILAL</sequence>
<protein>
    <recommendedName>
        <fullName evidence="2">DUF6493 domain-containing protein</fullName>
    </recommendedName>
</protein>
<evidence type="ECO:0000313" key="4">
    <source>
        <dbReference type="Proteomes" id="UP000007947"/>
    </source>
</evidence>
<gene>
    <name evidence="3" type="ordered locus">MLP_35590</name>
</gene>
<dbReference type="Pfam" id="PF20103">
    <property type="entry name" value="DUF6493"/>
    <property type="match status" value="1"/>
</dbReference>
<dbReference type="RefSeq" id="WP_013864426.1">
    <property type="nucleotide sequence ID" value="NC_015635.1"/>
</dbReference>
<dbReference type="Proteomes" id="UP000007947">
    <property type="component" value="Chromosome"/>
</dbReference>